<dbReference type="Pfam" id="PF03592">
    <property type="entry name" value="Terminase_2"/>
    <property type="match status" value="1"/>
</dbReference>
<organism evidence="1">
    <name type="scientific">marine sediment metagenome</name>
    <dbReference type="NCBI Taxonomy" id="412755"/>
    <lineage>
        <taxon>unclassified sequences</taxon>
        <taxon>metagenomes</taxon>
        <taxon>ecological metagenomes</taxon>
    </lineage>
</organism>
<protein>
    <recommendedName>
        <fullName evidence="2">Terminase small subunit</fullName>
    </recommendedName>
</protein>
<evidence type="ECO:0000313" key="1">
    <source>
        <dbReference type="EMBL" id="KKL66451.1"/>
    </source>
</evidence>
<dbReference type="GO" id="GO:0051276">
    <property type="term" value="P:chromosome organization"/>
    <property type="evidence" value="ECO:0007669"/>
    <property type="project" value="InterPro"/>
</dbReference>
<dbReference type="EMBL" id="LAZR01027197">
    <property type="protein sequence ID" value="KKL66451.1"/>
    <property type="molecule type" value="Genomic_DNA"/>
</dbReference>
<dbReference type="InterPro" id="IPR005335">
    <property type="entry name" value="Terminase_ssu"/>
</dbReference>
<dbReference type="AlphaFoldDB" id="A0A0F9EJK4"/>
<proteinExistence type="predicted"/>
<gene>
    <name evidence="1" type="ORF">LCGC14_2144880</name>
</gene>
<accession>A0A0F9EJK4</accession>
<sequence length="177" mass="19434">MPAPNTLSELERKTVVGYLNGLPKQAACIAAGYAPSVKGYLIFKRPAVMKEIERRQHSMSTKAGVTAEWIIERLKLIAGADLADMLVIYEDGTGMPDLNKLTPGLRASLSGIETDKFGDVVKMKVKLSDKLKAIEMLARHLGMFNDKLEIAGELSLEERLMAGRNRIDVEASSKETD</sequence>
<evidence type="ECO:0008006" key="2">
    <source>
        <dbReference type="Google" id="ProtNLM"/>
    </source>
</evidence>
<name>A0A0F9EJK4_9ZZZZ</name>
<reference evidence="1" key="1">
    <citation type="journal article" date="2015" name="Nature">
        <title>Complex archaea that bridge the gap between prokaryotes and eukaryotes.</title>
        <authorList>
            <person name="Spang A."/>
            <person name="Saw J.H."/>
            <person name="Jorgensen S.L."/>
            <person name="Zaremba-Niedzwiedzka K."/>
            <person name="Martijn J."/>
            <person name="Lind A.E."/>
            <person name="van Eijk R."/>
            <person name="Schleper C."/>
            <person name="Guy L."/>
            <person name="Ettema T.J."/>
        </authorList>
    </citation>
    <scope>NUCLEOTIDE SEQUENCE</scope>
</reference>
<comment type="caution">
    <text evidence="1">The sequence shown here is derived from an EMBL/GenBank/DDBJ whole genome shotgun (WGS) entry which is preliminary data.</text>
</comment>